<protein>
    <submittedName>
        <fullName evidence="15">TonB-dependent siderophore receptor</fullName>
    </submittedName>
</protein>
<keyword evidence="7 10" id="KW-0472">Membrane</keyword>
<dbReference type="PANTHER" id="PTHR32552">
    <property type="entry name" value="FERRICHROME IRON RECEPTOR-RELATED"/>
    <property type="match status" value="1"/>
</dbReference>
<reference evidence="15 16" key="1">
    <citation type="submission" date="2018-11" db="EMBL/GenBank/DDBJ databases">
        <title>Vibrio LJC006 sp. nov., isolated from seawater during the bloom of the enteromorpha.</title>
        <authorList>
            <person name="Liang J."/>
        </authorList>
    </citation>
    <scope>NUCLEOTIDE SEQUENCE [LARGE SCALE GENOMIC DNA]</scope>
    <source>
        <strain evidence="15 16">LJC006</strain>
    </source>
</reference>
<evidence type="ECO:0000256" key="10">
    <source>
        <dbReference type="PROSITE-ProRule" id="PRU01360"/>
    </source>
</evidence>
<dbReference type="Gene3D" id="2.40.170.20">
    <property type="entry name" value="TonB-dependent receptor, beta-barrel domain"/>
    <property type="match status" value="1"/>
</dbReference>
<dbReference type="InterPro" id="IPR012910">
    <property type="entry name" value="Plug_dom"/>
</dbReference>
<dbReference type="SUPFAM" id="SSF56935">
    <property type="entry name" value="Porins"/>
    <property type="match status" value="1"/>
</dbReference>
<comment type="subcellular location">
    <subcellularLocation>
        <location evidence="1 10">Cell outer membrane</location>
        <topology evidence="1 10">Multi-pass membrane protein</topology>
    </subcellularLocation>
</comment>
<evidence type="ECO:0000256" key="2">
    <source>
        <dbReference type="ARBA" id="ARBA00009810"/>
    </source>
</evidence>
<dbReference type="GO" id="GO:0015344">
    <property type="term" value="F:siderophore uptake transmembrane transporter activity"/>
    <property type="evidence" value="ECO:0007669"/>
    <property type="project" value="TreeGrafter"/>
</dbReference>
<keyword evidence="12" id="KW-0732">Signal</keyword>
<evidence type="ECO:0000259" key="14">
    <source>
        <dbReference type="Pfam" id="PF07715"/>
    </source>
</evidence>
<dbReference type="InterPro" id="IPR010105">
    <property type="entry name" value="TonB_sidphr_rcpt"/>
</dbReference>
<dbReference type="EMBL" id="RJVQ01000001">
    <property type="protein sequence ID" value="RQW64851.1"/>
    <property type="molecule type" value="Genomic_DNA"/>
</dbReference>
<keyword evidence="3 10" id="KW-0813">Transport</keyword>
<dbReference type="InterPro" id="IPR037066">
    <property type="entry name" value="Plug_dom_sf"/>
</dbReference>
<gene>
    <name evidence="15" type="ORF">EES38_02080</name>
</gene>
<evidence type="ECO:0000256" key="5">
    <source>
        <dbReference type="ARBA" id="ARBA00022692"/>
    </source>
</evidence>
<keyword evidence="5 10" id="KW-0812">Transmembrane</keyword>
<keyword evidence="8 15" id="KW-0675">Receptor</keyword>
<feature type="chain" id="PRO_5017922467" evidence="12">
    <location>
        <begin position="27"/>
        <end position="692"/>
    </location>
</feature>
<dbReference type="PROSITE" id="PS52016">
    <property type="entry name" value="TONB_DEPENDENT_REC_3"/>
    <property type="match status" value="1"/>
</dbReference>
<evidence type="ECO:0000256" key="7">
    <source>
        <dbReference type="ARBA" id="ARBA00023136"/>
    </source>
</evidence>
<dbReference type="PANTHER" id="PTHR32552:SF74">
    <property type="entry name" value="HYDROXAMATE SIDEROPHORE RECEPTOR FHUE"/>
    <property type="match status" value="1"/>
</dbReference>
<evidence type="ECO:0000313" key="15">
    <source>
        <dbReference type="EMBL" id="RQW64851.1"/>
    </source>
</evidence>
<accession>A0A3N9TL55</accession>
<comment type="caution">
    <text evidence="15">The sequence shown here is derived from an EMBL/GenBank/DDBJ whole genome shotgun (WGS) entry which is preliminary data.</text>
</comment>
<keyword evidence="4 10" id="KW-1134">Transmembrane beta strand</keyword>
<dbReference type="GO" id="GO:0038023">
    <property type="term" value="F:signaling receptor activity"/>
    <property type="evidence" value="ECO:0007669"/>
    <property type="project" value="InterPro"/>
</dbReference>
<feature type="domain" description="TonB-dependent receptor-like beta-barrel" evidence="13">
    <location>
        <begin position="271"/>
        <end position="662"/>
    </location>
</feature>
<name>A0A3N9TL55_9VIBR</name>
<evidence type="ECO:0000256" key="1">
    <source>
        <dbReference type="ARBA" id="ARBA00004571"/>
    </source>
</evidence>
<evidence type="ECO:0000256" key="9">
    <source>
        <dbReference type="ARBA" id="ARBA00023237"/>
    </source>
</evidence>
<dbReference type="Gene3D" id="2.170.130.10">
    <property type="entry name" value="TonB-dependent receptor, plug domain"/>
    <property type="match status" value="1"/>
</dbReference>
<dbReference type="GO" id="GO:0015891">
    <property type="term" value="P:siderophore transport"/>
    <property type="evidence" value="ECO:0007669"/>
    <property type="project" value="InterPro"/>
</dbReference>
<dbReference type="InterPro" id="IPR039426">
    <property type="entry name" value="TonB-dep_rcpt-like"/>
</dbReference>
<feature type="domain" description="TonB-dependent receptor plug" evidence="14">
    <location>
        <begin position="67"/>
        <end position="163"/>
    </location>
</feature>
<dbReference type="RefSeq" id="WP_124935501.1">
    <property type="nucleotide sequence ID" value="NZ_RJVQ01000001.1"/>
</dbReference>
<evidence type="ECO:0000256" key="11">
    <source>
        <dbReference type="RuleBase" id="RU003357"/>
    </source>
</evidence>
<dbReference type="Proteomes" id="UP000281112">
    <property type="component" value="Unassembled WGS sequence"/>
</dbReference>
<dbReference type="Pfam" id="PF00593">
    <property type="entry name" value="TonB_dep_Rec_b-barrel"/>
    <property type="match status" value="1"/>
</dbReference>
<dbReference type="CDD" id="cd01347">
    <property type="entry name" value="ligand_gated_channel"/>
    <property type="match status" value="1"/>
</dbReference>
<comment type="similarity">
    <text evidence="2 10 11">Belongs to the TonB-dependent receptor family.</text>
</comment>
<dbReference type="InterPro" id="IPR000531">
    <property type="entry name" value="Beta-barrel_TonB"/>
</dbReference>
<keyword evidence="6 11" id="KW-0798">TonB box</keyword>
<evidence type="ECO:0000313" key="16">
    <source>
        <dbReference type="Proteomes" id="UP000281112"/>
    </source>
</evidence>
<evidence type="ECO:0000256" key="4">
    <source>
        <dbReference type="ARBA" id="ARBA00022452"/>
    </source>
</evidence>
<dbReference type="AlphaFoldDB" id="A0A3N9TL55"/>
<evidence type="ECO:0000256" key="12">
    <source>
        <dbReference type="SAM" id="SignalP"/>
    </source>
</evidence>
<evidence type="ECO:0000259" key="13">
    <source>
        <dbReference type="Pfam" id="PF00593"/>
    </source>
</evidence>
<dbReference type="NCBIfam" id="TIGR01783">
    <property type="entry name" value="TonB-siderophor"/>
    <property type="match status" value="1"/>
</dbReference>
<feature type="signal peptide" evidence="12">
    <location>
        <begin position="1"/>
        <end position="26"/>
    </location>
</feature>
<dbReference type="InterPro" id="IPR036942">
    <property type="entry name" value="Beta-barrel_TonB_sf"/>
</dbReference>
<keyword evidence="9 10" id="KW-0998">Cell outer membrane</keyword>
<proteinExistence type="inferred from homology"/>
<evidence type="ECO:0000256" key="8">
    <source>
        <dbReference type="ARBA" id="ARBA00023170"/>
    </source>
</evidence>
<sequence>MFIRRKILANAILIAFASGSHSFAYAADEQKDQVDDVIEVTASKSDIASNYKPKETTAATGLALSALETPQGLTVISQEQMDDFGIEGLREALDLVTGVSVERVETDRTYYSARGFDITNFQLDGTGIPAVWGNQQGDIDTAIYERVEVVRGANGLTSASGMPSATVNLVRKRPTKEFKGKLKGSVGSWEKRRIEGDISGSLNEDGSVRGRMVGVYGNKNSYLDRYGKENYLFYGVVDWDISDQSTLTVGYSDETNKAKSPMWGALPFSEDRSDFDVSASTSADWAYWNTNNKNAFAEVEHHLDNGWTAKAKLNYTKVTGDSKLLYIYESSGLRAYSSAYSNDIDQTLFDFQLSGDYQMFGREHEATFGYQWYHSAIWNQSLYGPTYDAISLDDALNGSYSEPAMDNSVNGSNYDQYQRGLYGATRLSVTDKLSLLLGARMTQASIAGIAYNEDKSADFDYKLAPYGGVTYELLNDLMLYTSYSKVYEPQNKFDVNNEVLDPVEGYSVEAGAKVNFAQDQAYASAAVFQAKQDNVAVAAGSNGGTTYYEGEDGITSKGVELEVAGELVDGLQVQAGYTYTDAEDSDGSRALTYAPRNMIKLAGTYRFTSIPEWKVGATYRWQDDVYSPTNDYLKQDAFGVLGLMTSYEITPALKASLNVNNVTDEKYLNSVKWGQAYYAAPLNAVASVSWNF</sequence>
<keyword evidence="16" id="KW-1185">Reference proteome</keyword>
<dbReference type="OrthoDB" id="6127007at2"/>
<organism evidence="15 16">
    <name type="scientific">Vibrio viridaestus</name>
    <dbReference type="NCBI Taxonomy" id="2487322"/>
    <lineage>
        <taxon>Bacteria</taxon>
        <taxon>Pseudomonadati</taxon>
        <taxon>Pseudomonadota</taxon>
        <taxon>Gammaproteobacteria</taxon>
        <taxon>Vibrionales</taxon>
        <taxon>Vibrionaceae</taxon>
        <taxon>Vibrio</taxon>
    </lineage>
</organism>
<dbReference type="Pfam" id="PF07715">
    <property type="entry name" value="Plug"/>
    <property type="match status" value="1"/>
</dbReference>
<evidence type="ECO:0000256" key="3">
    <source>
        <dbReference type="ARBA" id="ARBA00022448"/>
    </source>
</evidence>
<dbReference type="GO" id="GO:0009279">
    <property type="term" value="C:cell outer membrane"/>
    <property type="evidence" value="ECO:0007669"/>
    <property type="project" value="UniProtKB-SubCell"/>
</dbReference>
<evidence type="ECO:0000256" key="6">
    <source>
        <dbReference type="ARBA" id="ARBA00023077"/>
    </source>
</evidence>